<gene>
    <name evidence="1" type="ORF">SPELUC_LOCUS12243</name>
</gene>
<evidence type="ECO:0000313" key="2">
    <source>
        <dbReference type="Proteomes" id="UP000789366"/>
    </source>
</evidence>
<proteinExistence type="predicted"/>
<evidence type="ECO:0000313" key="1">
    <source>
        <dbReference type="EMBL" id="CAG8717927.1"/>
    </source>
</evidence>
<dbReference type="Proteomes" id="UP000789366">
    <property type="component" value="Unassembled WGS sequence"/>
</dbReference>
<organism evidence="1 2">
    <name type="scientific">Cetraspora pellucida</name>
    <dbReference type="NCBI Taxonomy" id="1433469"/>
    <lineage>
        <taxon>Eukaryota</taxon>
        <taxon>Fungi</taxon>
        <taxon>Fungi incertae sedis</taxon>
        <taxon>Mucoromycota</taxon>
        <taxon>Glomeromycotina</taxon>
        <taxon>Glomeromycetes</taxon>
        <taxon>Diversisporales</taxon>
        <taxon>Gigasporaceae</taxon>
        <taxon>Cetraspora</taxon>
    </lineage>
</organism>
<name>A0ACA9PN70_9GLOM</name>
<reference evidence="1" key="1">
    <citation type="submission" date="2021-06" db="EMBL/GenBank/DDBJ databases">
        <authorList>
            <person name="Kallberg Y."/>
            <person name="Tangrot J."/>
            <person name="Rosling A."/>
        </authorList>
    </citation>
    <scope>NUCLEOTIDE SEQUENCE</scope>
    <source>
        <strain evidence="1">28 12/20/2015</strain>
    </source>
</reference>
<sequence length="61" mass="7203">MENNEEKTSKKKFIQSTLEFSILPIKYPNPNYINHNEITSNTINQLQQTTLNFSSITYKKH</sequence>
<dbReference type="EMBL" id="CAJVPW010028305">
    <property type="protein sequence ID" value="CAG8717927.1"/>
    <property type="molecule type" value="Genomic_DNA"/>
</dbReference>
<keyword evidence="2" id="KW-1185">Reference proteome</keyword>
<protein>
    <submittedName>
        <fullName evidence="1">2137_t:CDS:1</fullName>
    </submittedName>
</protein>
<accession>A0ACA9PN70</accession>
<feature type="non-terminal residue" evidence="1">
    <location>
        <position position="61"/>
    </location>
</feature>
<comment type="caution">
    <text evidence="1">The sequence shown here is derived from an EMBL/GenBank/DDBJ whole genome shotgun (WGS) entry which is preliminary data.</text>
</comment>